<dbReference type="SUPFAM" id="SSF117281">
    <property type="entry name" value="Kelch motif"/>
    <property type="match status" value="1"/>
</dbReference>
<sequence>MDPAYFAASYELHNHLNDIVVRHPSSTCRFHTAEEHNQPLCQVPAPRSGHLLLSCPQRRSIILHGGLGVGPLDAMNDTWEYCPDEQRWIKLICHSATADASSQDSEDSVSSEDSCMPPRAFGQCGTLFGGGRFLFVHGGITPSNSTSSCAFQLDLEKRLWTRVRLSQPLQNMWGSVAQTLRIPRVDTINKGCCSESETQETAGSTPVRKRDTSRRKCHRDQVEVVVLFGGMQDDMAFNDTYFLYLSSPPGLDRDAYGENDERFVLKLPSLSKHTFPGRRRACSSVCNDMFLFVFGGRDNHSFYNDMWVLNAYTRQWVMIRGETPPRYMQEFFRWPFKTFAGERVMNFVENLLTVRRSRGLCCDITGAPHACRRFNSSACCRTGAVMVSRGTELFVVGGFTLTATGLIETHDDVHVYDYMRHTWRVVPVKVGLPLPPFPMGYFQTGVSAVPRNENEGPFEPPLEWKLVQNLRSTAPNGRTMAGMCADPIFPGLRFFMFGGRYGEDACGELYDVRISTLDSDYSQKGASPFCTPGLGVPVEYEHRRSLHAQTMEWLKAILVEHDVLTSATSLLRNRHENRRLARKEWLEDARKCGAATRVLELLPNPLQAYLKRPRPYTPFKKDQK</sequence>
<dbReference type="EMBL" id="HE573021">
    <property type="protein sequence ID" value="CCC47933.1"/>
    <property type="molecule type" value="Genomic_DNA"/>
</dbReference>
<dbReference type="PANTHER" id="PTHR46093">
    <property type="entry name" value="ACYL-COA-BINDING DOMAIN-CONTAINING PROTEIN 5"/>
    <property type="match status" value="1"/>
</dbReference>
<accession>G0TVG7</accession>
<gene>
    <name evidence="4" type="ORF">TVY486_0501420</name>
</gene>
<evidence type="ECO:0000256" key="3">
    <source>
        <dbReference type="SAM" id="MobiDB-lite"/>
    </source>
</evidence>
<name>G0TVG7_TRYVY</name>
<dbReference type="InterPro" id="IPR015915">
    <property type="entry name" value="Kelch-typ_b-propeller"/>
</dbReference>
<dbReference type="AlphaFoldDB" id="G0TVG7"/>
<dbReference type="PANTHER" id="PTHR46093:SF18">
    <property type="entry name" value="FIBRONECTIN TYPE-III DOMAIN-CONTAINING PROTEIN"/>
    <property type="match status" value="1"/>
</dbReference>
<dbReference type="Pfam" id="PF01344">
    <property type="entry name" value="Kelch_1"/>
    <property type="match status" value="1"/>
</dbReference>
<proteinExistence type="predicted"/>
<dbReference type="OMA" id="AMNDTWE"/>
<feature type="region of interest" description="Disordered" evidence="3">
    <location>
        <begin position="195"/>
        <end position="214"/>
    </location>
</feature>
<dbReference type="Gene3D" id="2.120.10.80">
    <property type="entry name" value="Kelch-type beta propeller"/>
    <property type="match status" value="3"/>
</dbReference>
<feature type="compositionally biased region" description="Polar residues" evidence="3">
    <location>
        <begin position="195"/>
        <end position="204"/>
    </location>
</feature>
<dbReference type="VEuPathDB" id="TriTrypDB:TvY486_0501420"/>
<organism evidence="4">
    <name type="scientific">Trypanosoma vivax (strain Y486)</name>
    <dbReference type="NCBI Taxonomy" id="1055687"/>
    <lineage>
        <taxon>Eukaryota</taxon>
        <taxon>Discoba</taxon>
        <taxon>Euglenozoa</taxon>
        <taxon>Kinetoplastea</taxon>
        <taxon>Metakinetoplastina</taxon>
        <taxon>Trypanosomatida</taxon>
        <taxon>Trypanosomatidae</taxon>
        <taxon>Trypanosoma</taxon>
        <taxon>Duttonella</taxon>
    </lineage>
</organism>
<protein>
    <submittedName>
        <fullName evidence="4">Uncharacterized protein</fullName>
    </submittedName>
</protein>
<evidence type="ECO:0000256" key="2">
    <source>
        <dbReference type="ARBA" id="ARBA00022737"/>
    </source>
</evidence>
<reference evidence="4" key="1">
    <citation type="journal article" date="2012" name="Proc. Natl. Acad. Sci. U.S.A.">
        <title>Antigenic diversity is generated by distinct evolutionary mechanisms in African trypanosome species.</title>
        <authorList>
            <person name="Jackson A.P."/>
            <person name="Berry A."/>
            <person name="Aslett M."/>
            <person name="Allison H.C."/>
            <person name="Burton P."/>
            <person name="Vavrova-Anderson J."/>
            <person name="Brown R."/>
            <person name="Browne H."/>
            <person name="Corton N."/>
            <person name="Hauser H."/>
            <person name="Gamble J."/>
            <person name="Gilderthorp R."/>
            <person name="Marcello L."/>
            <person name="McQuillan J."/>
            <person name="Otto T.D."/>
            <person name="Quail M.A."/>
            <person name="Sanders M.J."/>
            <person name="van Tonder A."/>
            <person name="Ginger M.L."/>
            <person name="Field M.C."/>
            <person name="Barry J.D."/>
            <person name="Hertz-Fowler C."/>
            <person name="Berriman M."/>
        </authorList>
    </citation>
    <scope>NUCLEOTIDE SEQUENCE</scope>
    <source>
        <strain evidence="4">Y486</strain>
    </source>
</reference>
<keyword evidence="2" id="KW-0677">Repeat</keyword>
<dbReference type="InterPro" id="IPR006652">
    <property type="entry name" value="Kelch_1"/>
</dbReference>
<keyword evidence="1" id="KW-0880">Kelch repeat</keyword>
<evidence type="ECO:0000313" key="4">
    <source>
        <dbReference type="EMBL" id="CCC47933.1"/>
    </source>
</evidence>
<evidence type="ECO:0000256" key="1">
    <source>
        <dbReference type="ARBA" id="ARBA00022441"/>
    </source>
</evidence>